<feature type="region of interest" description="Disordered" evidence="2">
    <location>
        <begin position="212"/>
        <end position="237"/>
    </location>
</feature>
<sequence>MAADNELTHVRTKNLSGNVKLTTLEVLSTNTPLDKLINKEFENEQKDISDETTNEVVTSTGNKQDEIQTITENQQKVVLLSEDTTKASTDGVGPFGLMDVFNSTSGTLPDQASTEKVIAVTPLHFQLIHDSDLAETVGTAAAEKLVTGSTTRRIILDTSSEAKSENYTEEAVATEFDLIDGTEPSEDTTKLALTEVTPKEITTLTSFQLRDKQPETATLSTTNQPKRVEEPVDKTDTQSALFTRTTEIILDSTAVITNANALNETSTNFAIPEVTLSDISTRPNEITIVHEEFGETKTSTTPQPLILIASQIRDGVSDDEEVFTSTTSASEFQELSADFATTKTVPMDLLTQQIQMSTVRNQNYGEAETSSSHQPSVTSTFRLGPSYQYEGTDSVYDDAFTVSSNGDKFDNKESVSVSTENIIIENFELEMNGLFNEPNRLVKENAASAVILTQIADSSGVVDASEELTQDHDDIEDLSSFINVDEEFLGTVLDENTNSRELEETIEDVSSILTRLEEGSNFRSTTENGLAKQEEVNDRLEFFERMNEITTVFDKIGTEASTVSEVEEYYTVSTYRYVAETTTEMTKVMESFTSKPTQQVEENLFSEKTDEFVENQDNTIDSTTVKISDYESTEMFMKENSTNDNSDKNELYYSKDNLKLSETGVYELELNEFYNLNEVDNEIKELDEDTMRMIEADKATSQVEEYETNYKNINEISVIITTENEGVATLDDREQPTEKNKGTRNSGGEGINQEFNEESGVFNNEDSISTTEIQTSFVNEDLENTDFLNEETTNNPNKLSVVKEEDHLDEGDSESGIIIESEGEVEKNVFRDNYEVYTTTIMLPTTKREIKNVRWEKQDEGINEEMETTATYFVGAENEFVVSTTERYDNEMNSNDADFTTVSTFSKDDKDLPESQQELNYEKFVTKTTINPERTETEVNSYEAVSTTPSPCFMDNTDSSNSQQELSSGKYPTTTTNPETTYTDLKSYSATDNSVTSVNSVRKEFKTLSSHDFKNSEVKESHISTKIDDKNINFTIKIVYNVSKSTIL</sequence>
<dbReference type="EMBL" id="JABDTM020025726">
    <property type="protein sequence ID" value="KAH0812896.1"/>
    <property type="molecule type" value="Genomic_DNA"/>
</dbReference>
<evidence type="ECO:0000313" key="4">
    <source>
        <dbReference type="Proteomes" id="UP000719412"/>
    </source>
</evidence>
<feature type="coiled-coil region" evidence="1">
    <location>
        <begin position="676"/>
        <end position="716"/>
    </location>
</feature>
<feature type="compositionally biased region" description="Basic and acidic residues" evidence="2">
    <location>
        <begin position="731"/>
        <end position="741"/>
    </location>
</feature>
<reference evidence="3" key="2">
    <citation type="submission" date="2021-08" db="EMBL/GenBank/DDBJ databases">
        <authorList>
            <person name="Eriksson T."/>
        </authorList>
    </citation>
    <scope>NUCLEOTIDE SEQUENCE</scope>
    <source>
        <strain evidence="3">Stoneville</strain>
        <tissue evidence="3">Whole head</tissue>
    </source>
</reference>
<feature type="compositionally biased region" description="Polar residues" evidence="2">
    <location>
        <begin position="215"/>
        <end position="225"/>
    </location>
</feature>
<keyword evidence="1" id="KW-0175">Coiled coil</keyword>
<dbReference type="Proteomes" id="UP000719412">
    <property type="component" value="Unassembled WGS sequence"/>
</dbReference>
<dbReference type="AlphaFoldDB" id="A0A8J6HE74"/>
<proteinExistence type="predicted"/>
<feature type="compositionally biased region" description="Polar residues" evidence="2">
    <location>
        <begin position="928"/>
        <end position="967"/>
    </location>
</feature>
<keyword evidence="4" id="KW-1185">Reference proteome</keyword>
<feature type="region of interest" description="Disordered" evidence="2">
    <location>
        <begin position="928"/>
        <end position="977"/>
    </location>
</feature>
<feature type="compositionally biased region" description="Basic and acidic residues" evidence="2">
    <location>
        <begin position="226"/>
        <end position="236"/>
    </location>
</feature>
<feature type="region of interest" description="Disordered" evidence="2">
    <location>
        <begin position="731"/>
        <end position="755"/>
    </location>
</feature>
<organism evidence="3 4">
    <name type="scientific">Tenebrio molitor</name>
    <name type="common">Yellow mealworm beetle</name>
    <dbReference type="NCBI Taxonomy" id="7067"/>
    <lineage>
        <taxon>Eukaryota</taxon>
        <taxon>Metazoa</taxon>
        <taxon>Ecdysozoa</taxon>
        <taxon>Arthropoda</taxon>
        <taxon>Hexapoda</taxon>
        <taxon>Insecta</taxon>
        <taxon>Pterygota</taxon>
        <taxon>Neoptera</taxon>
        <taxon>Endopterygota</taxon>
        <taxon>Coleoptera</taxon>
        <taxon>Polyphaga</taxon>
        <taxon>Cucujiformia</taxon>
        <taxon>Tenebrionidae</taxon>
        <taxon>Tenebrio</taxon>
    </lineage>
</organism>
<reference evidence="3" key="1">
    <citation type="journal article" date="2020" name="J Insects Food Feed">
        <title>The yellow mealworm (Tenebrio molitor) genome: a resource for the emerging insects as food and feed industry.</title>
        <authorList>
            <person name="Eriksson T."/>
            <person name="Andere A."/>
            <person name="Kelstrup H."/>
            <person name="Emery V."/>
            <person name="Picard C."/>
        </authorList>
    </citation>
    <scope>NUCLEOTIDE SEQUENCE</scope>
    <source>
        <strain evidence="3">Stoneville</strain>
        <tissue evidence="3">Whole head</tissue>
    </source>
</reference>
<protein>
    <submittedName>
        <fullName evidence="3">Uncharacterized protein</fullName>
    </submittedName>
</protein>
<evidence type="ECO:0000256" key="1">
    <source>
        <dbReference type="SAM" id="Coils"/>
    </source>
</evidence>
<evidence type="ECO:0000313" key="3">
    <source>
        <dbReference type="EMBL" id="KAH0812896.1"/>
    </source>
</evidence>
<accession>A0A8J6HE74</accession>
<gene>
    <name evidence="3" type="ORF">GEV33_009895</name>
</gene>
<name>A0A8J6HE74_TENMO</name>
<evidence type="ECO:0000256" key="2">
    <source>
        <dbReference type="SAM" id="MobiDB-lite"/>
    </source>
</evidence>
<comment type="caution">
    <text evidence="3">The sequence shown here is derived from an EMBL/GenBank/DDBJ whole genome shotgun (WGS) entry which is preliminary data.</text>
</comment>